<proteinExistence type="predicted"/>
<evidence type="ECO:0000313" key="1">
    <source>
        <dbReference type="EMBL" id="KKL79928.1"/>
    </source>
</evidence>
<dbReference type="EMBL" id="LAZR01023022">
    <property type="protein sequence ID" value="KKL79928.1"/>
    <property type="molecule type" value="Genomic_DNA"/>
</dbReference>
<organism evidence="1">
    <name type="scientific">marine sediment metagenome</name>
    <dbReference type="NCBI Taxonomy" id="412755"/>
    <lineage>
        <taxon>unclassified sequences</taxon>
        <taxon>metagenomes</taxon>
        <taxon>ecological metagenomes</taxon>
    </lineage>
</organism>
<sequence>MKGTIERLEEAKKEANTGSFWPGYFYAPYVPKLIISVAVADESGNAVTRYNLVDKDAMDIKFVINNLNAVRGNTSGKGKNDLVTIRCPRSGQIHELEFLAYSGGRDGGCYFMTTECLHKSPAKEYLRIEETSGSRALFNSRKEVIDILSSGKFWIDAKTNG</sequence>
<protein>
    <submittedName>
        <fullName evidence="1">Uncharacterized protein</fullName>
    </submittedName>
</protein>
<name>A0A0F9F0L5_9ZZZZ</name>
<gene>
    <name evidence="1" type="ORF">LCGC14_2009930</name>
</gene>
<accession>A0A0F9F0L5</accession>
<comment type="caution">
    <text evidence="1">The sequence shown here is derived from an EMBL/GenBank/DDBJ whole genome shotgun (WGS) entry which is preliminary data.</text>
</comment>
<dbReference type="AlphaFoldDB" id="A0A0F9F0L5"/>
<reference evidence="1" key="1">
    <citation type="journal article" date="2015" name="Nature">
        <title>Complex archaea that bridge the gap between prokaryotes and eukaryotes.</title>
        <authorList>
            <person name="Spang A."/>
            <person name="Saw J.H."/>
            <person name="Jorgensen S.L."/>
            <person name="Zaremba-Niedzwiedzka K."/>
            <person name="Martijn J."/>
            <person name="Lind A.E."/>
            <person name="van Eijk R."/>
            <person name="Schleper C."/>
            <person name="Guy L."/>
            <person name="Ettema T.J."/>
        </authorList>
    </citation>
    <scope>NUCLEOTIDE SEQUENCE</scope>
</reference>